<accession>A0AAV4A904</accession>
<feature type="signal peptide" evidence="1">
    <location>
        <begin position="1"/>
        <end position="20"/>
    </location>
</feature>
<dbReference type="EMBL" id="BLXT01003741">
    <property type="protein sequence ID" value="GFO04761.1"/>
    <property type="molecule type" value="Genomic_DNA"/>
</dbReference>
<sequence length="233" mass="25596">MKAGLFWPGVVILCVAVSEGFVSRIRRLSEPPDRACRTAQAECSDEFLSPYTLPYLQDVQQFMANRTLLEKASSDMEAAAGCYEDAVAELGCDFLQEDILVVDFYAGYFSTPGVVDNLIEASASGCFTSESKAQEMAAAFVSCDQALEASDRRGEDQCSSFMQLWACWEQGAATHCGQPVADMITKFKQYALTTSTAPGFLQYLTDHTGLNVSHCGDEVILTRRFVKRIPFPP</sequence>
<evidence type="ECO:0000313" key="2">
    <source>
        <dbReference type="EMBL" id="GFO04761.1"/>
    </source>
</evidence>
<organism evidence="2 3">
    <name type="scientific">Plakobranchus ocellatus</name>
    <dbReference type="NCBI Taxonomy" id="259542"/>
    <lineage>
        <taxon>Eukaryota</taxon>
        <taxon>Metazoa</taxon>
        <taxon>Spiralia</taxon>
        <taxon>Lophotrochozoa</taxon>
        <taxon>Mollusca</taxon>
        <taxon>Gastropoda</taxon>
        <taxon>Heterobranchia</taxon>
        <taxon>Euthyneura</taxon>
        <taxon>Panpulmonata</taxon>
        <taxon>Sacoglossa</taxon>
        <taxon>Placobranchoidea</taxon>
        <taxon>Plakobranchidae</taxon>
        <taxon>Plakobranchus</taxon>
    </lineage>
</organism>
<name>A0AAV4A904_9GAST</name>
<evidence type="ECO:0000256" key="1">
    <source>
        <dbReference type="SAM" id="SignalP"/>
    </source>
</evidence>
<protein>
    <recommendedName>
        <fullName evidence="4">Secreted protein</fullName>
    </recommendedName>
</protein>
<keyword evidence="1" id="KW-0732">Signal</keyword>
<feature type="chain" id="PRO_5043405402" description="Secreted protein" evidence="1">
    <location>
        <begin position="21"/>
        <end position="233"/>
    </location>
</feature>
<keyword evidence="3" id="KW-1185">Reference proteome</keyword>
<evidence type="ECO:0008006" key="4">
    <source>
        <dbReference type="Google" id="ProtNLM"/>
    </source>
</evidence>
<dbReference type="AlphaFoldDB" id="A0AAV4A904"/>
<proteinExistence type="predicted"/>
<reference evidence="2 3" key="1">
    <citation type="journal article" date="2021" name="Elife">
        <title>Chloroplast acquisition without the gene transfer in kleptoplastic sea slugs, Plakobranchus ocellatus.</title>
        <authorList>
            <person name="Maeda T."/>
            <person name="Takahashi S."/>
            <person name="Yoshida T."/>
            <person name="Shimamura S."/>
            <person name="Takaki Y."/>
            <person name="Nagai Y."/>
            <person name="Toyoda A."/>
            <person name="Suzuki Y."/>
            <person name="Arimoto A."/>
            <person name="Ishii H."/>
            <person name="Satoh N."/>
            <person name="Nishiyama T."/>
            <person name="Hasebe M."/>
            <person name="Maruyama T."/>
            <person name="Minagawa J."/>
            <person name="Obokata J."/>
            <person name="Shigenobu S."/>
        </authorList>
    </citation>
    <scope>NUCLEOTIDE SEQUENCE [LARGE SCALE GENOMIC DNA]</scope>
</reference>
<evidence type="ECO:0000313" key="3">
    <source>
        <dbReference type="Proteomes" id="UP000735302"/>
    </source>
</evidence>
<gene>
    <name evidence="2" type="ORF">PoB_003126600</name>
</gene>
<dbReference type="Proteomes" id="UP000735302">
    <property type="component" value="Unassembled WGS sequence"/>
</dbReference>
<comment type="caution">
    <text evidence="2">The sequence shown here is derived from an EMBL/GenBank/DDBJ whole genome shotgun (WGS) entry which is preliminary data.</text>
</comment>